<evidence type="ECO:0000256" key="1">
    <source>
        <dbReference type="SAM" id="MobiDB-lite"/>
    </source>
</evidence>
<gene>
    <name evidence="3" type="ORF">LPJ64_005978</name>
</gene>
<keyword evidence="4" id="KW-1185">Reference proteome</keyword>
<dbReference type="AlphaFoldDB" id="A0A9W7XFE8"/>
<keyword evidence="2" id="KW-0732">Signal</keyword>
<evidence type="ECO:0000313" key="3">
    <source>
        <dbReference type="EMBL" id="KAJ1642143.1"/>
    </source>
</evidence>
<feature type="compositionally biased region" description="Basic residues" evidence="1">
    <location>
        <begin position="65"/>
        <end position="76"/>
    </location>
</feature>
<feature type="region of interest" description="Disordered" evidence="1">
    <location>
        <begin position="46"/>
        <end position="89"/>
    </location>
</feature>
<organism evidence="3 4">
    <name type="scientific">Coemansia asiatica</name>
    <dbReference type="NCBI Taxonomy" id="1052880"/>
    <lineage>
        <taxon>Eukaryota</taxon>
        <taxon>Fungi</taxon>
        <taxon>Fungi incertae sedis</taxon>
        <taxon>Zoopagomycota</taxon>
        <taxon>Kickxellomycotina</taxon>
        <taxon>Kickxellomycetes</taxon>
        <taxon>Kickxellales</taxon>
        <taxon>Kickxellaceae</taxon>
        <taxon>Coemansia</taxon>
    </lineage>
</organism>
<feature type="chain" id="PRO_5040833298" evidence="2">
    <location>
        <begin position="20"/>
        <end position="497"/>
    </location>
</feature>
<name>A0A9W7XFE8_9FUNG</name>
<dbReference type="Proteomes" id="UP001145021">
    <property type="component" value="Unassembled WGS sequence"/>
</dbReference>
<proteinExistence type="predicted"/>
<comment type="caution">
    <text evidence="3">The sequence shown here is derived from an EMBL/GenBank/DDBJ whole genome shotgun (WGS) entry which is preliminary data.</text>
</comment>
<dbReference type="EMBL" id="JANBOH010000469">
    <property type="protein sequence ID" value="KAJ1642143.1"/>
    <property type="molecule type" value="Genomic_DNA"/>
</dbReference>
<evidence type="ECO:0000256" key="2">
    <source>
        <dbReference type="SAM" id="SignalP"/>
    </source>
</evidence>
<protein>
    <submittedName>
        <fullName evidence="3">Uncharacterized protein</fullName>
    </submittedName>
</protein>
<feature type="compositionally biased region" description="Polar residues" evidence="1">
    <location>
        <begin position="77"/>
        <end position="89"/>
    </location>
</feature>
<feature type="signal peptide" evidence="2">
    <location>
        <begin position="1"/>
        <end position="19"/>
    </location>
</feature>
<feature type="region of interest" description="Disordered" evidence="1">
    <location>
        <begin position="474"/>
        <end position="497"/>
    </location>
</feature>
<reference evidence="3" key="1">
    <citation type="submission" date="2022-07" db="EMBL/GenBank/DDBJ databases">
        <title>Phylogenomic reconstructions and comparative analyses of Kickxellomycotina fungi.</title>
        <authorList>
            <person name="Reynolds N.K."/>
            <person name="Stajich J.E."/>
            <person name="Barry K."/>
            <person name="Grigoriev I.V."/>
            <person name="Crous P."/>
            <person name="Smith M.E."/>
        </authorList>
    </citation>
    <scope>NUCLEOTIDE SEQUENCE</scope>
    <source>
        <strain evidence="3">NBRC 105413</strain>
    </source>
</reference>
<evidence type="ECO:0000313" key="4">
    <source>
        <dbReference type="Proteomes" id="UP001145021"/>
    </source>
</evidence>
<accession>A0A9W7XFE8</accession>
<sequence>MKITIAAVLITAHTVAVCGRIIFVGNGCARPEEVIDGMAEQNTQYWSSMSKSARRSRISNSTYKPTHKAKRSKPKPTKTSEAYNTHSENINNNEYSQTVTCTEIVPVACAPCGPCNPCNVYNPCNPCNKYNPCNPCNTYNPCNPCVACAPCVPFPCTIQPGCQPSKTCKDSCDSDSVSVVITAAVALPSQTSCAPCTTALITMCAPLYYCTATLGCCNPVCQPCCAYPQGGCNYPQTYCGSNNGGCYSTAHCGYGNGYGNGNGGCNNGGYSSNGYQGYSGYNSYEGHPGYGYEGAHCSSSYYQAGPVQSVYDPHTAYEGAPYYTAAPYAPAPYAPAPYAPAPYAPAAYAPAPYAAAPYAATPYSGDHYSSAYTNESYSTGYGSTGYSAPYSSSYEAAPYTSQYAASTYGPVYPTSSAYHSEAPQPAPTASYQTGCTRPACSNAALACGSGTEEETSSAYEATQAYEDIAQEGTTYSAEDYVSATDPVFSDNAKERKK</sequence>